<accession>A0A5C6VL67</accession>
<sequence>MAVAIRNISKTKTFAKEPSFVKNIPYSQHLTDTIISTISAEYLIVFRVPGRTHQSAHDETLRSWVLDLNHVAKQIGNEHVKFWTHLHHHETDSYPAGNFRTRFARELDAKLQKRFEQTPLMTNDLYLTVVYNPVGDLTQKFLARFDRPSREQLHERQKQAIAALEDITTQLAGAMRSYGIEPLGLYYRDKEGILIEEQDDATDAADELDDDIEGDLLANLPAADDGATPHPAPPAQRHVFSRALEWLGFLANGEWSPVPVCRGRIRDYLMTNRPVSSLFGDVIQIRTIDRNLFTAAVEIREYEEETEPGQLNLLMEAPFEFVLTQVFFCMSKAAGRIFLRNQQLSLIETGDPSHSQISQITDARDDLVSGRFVMGFHYGILHVVGETAEKAQTLARQAKVMLSQCGVVAGAVGMASEAAYYTRLPGNSAFVPRPVPVNSWNFFCFSSFHNFLSGKATDNPWGRAIALFRAVTGTPVFFSFHSTPRKERSFGKRPPAVTGIFGRIGSGKTTLLNVLLTLATELSLGPRMAIYDRDRGMYPLVKALRGRYTVLRDGVPTGWQPLQLDPTRIYIAFVKRLLRVLAETTLNGEPLEQHEVDDLSAAIDAVMGAPVDDPEAHPGEQTLIPLADRSITAVVEHLPDPYRGPGERMTLAAMLRPWTRNGDYGWLFDNDADTLDFSTRDINAFDLTEFLVGKDEVAPITRTPMLMYLNFRVRSTIDGKRRFIQVFDEFAQYLDDPIMVREIKRGIKNDRKKDCIYVFSTQEPNDAISSSIGKTVIQQMVTLMLLENRDADPEDYIGSAGLKLAPAEYDAVKSIPEHSRQFLIKQSGQAGLAVMKLDGMDEELSILSGTPDNADRLERLIRELGTDDPDVWLPRYYAAVVGKKPGRY</sequence>
<feature type="domain" description="CagE TrbE VirB component of type IV transporter system central" evidence="4">
    <location>
        <begin position="238"/>
        <end position="433"/>
    </location>
</feature>
<dbReference type="GO" id="GO:0005524">
    <property type="term" value="F:ATP binding"/>
    <property type="evidence" value="ECO:0007669"/>
    <property type="project" value="UniProtKB-KW"/>
</dbReference>
<dbReference type="Pfam" id="PF19044">
    <property type="entry name" value="P-loop_TraG"/>
    <property type="match status" value="1"/>
</dbReference>
<dbReference type="EMBL" id="VOQS01000002">
    <property type="protein sequence ID" value="TXC85485.1"/>
    <property type="molecule type" value="Genomic_DNA"/>
</dbReference>
<dbReference type="Pfam" id="PF03135">
    <property type="entry name" value="CagE_TrbE_VirB"/>
    <property type="match status" value="1"/>
</dbReference>
<feature type="domain" description="TraG P-loop" evidence="5">
    <location>
        <begin position="467"/>
        <end position="789"/>
    </location>
</feature>
<dbReference type="SUPFAM" id="SSF52540">
    <property type="entry name" value="P-loop containing nucleoside triphosphate hydrolases"/>
    <property type="match status" value="1"/>
</dbReference>
<organism evidence="7 8">
    <name type="scientific">Paraburkholderia azotifigens</name>
    <dbReference type="NCBI Taxonomy" id="2057004"/>
    <lineage>
        <taxon>Bacteria</taxon>
        <taxon>Pseudomonadati</taxon>
        <taxon>Pseudomonadota</taxon>
        <taxon>Betaproteobacteria</taxon>
        <taxon>Burkholderiales</taxon>
        <taxon>Burkholderiaceae</taxon>
        <taxon>Paraburkholderia</taxon>
    </lineage>
</organism>
<evidence type="ECO:0000313" key="6">
    <source>
        <dbReference type="EMBL" id="TXC85485.1"/>
    </source>
</evidence>
<protein>
    <submittedName>
        <fullName evidence="7">Conjugal transfer protein TraB</fullName>
    </submittedName>
</protein>
<evidence type="ECO:0000259" key="5">
    <source>
        <dbReference type="Pfam" id="PF19044"/>
    </source>
</evidence>
<dbReference type="EMBL" id="VOQS01000002">
    <property type="protein sequence ID" value="TXC85551.1"/>
    <property type="molecule type" value="Genomic_DNA"/>
</dbReference>
<dbReference type="InterPro" id="IPR051162">
    <property type="entry name" value="T4SS_component"/>
</dbReference>
<evidence type="ECO:0000313" key="7">
    <source>
        <dbReference type="EMBL" id="TXC85551.1"/>
    </source>
</evidence>
<dbReference type="Gene3D" id="1.10.8.730">
    <property type="match status" value="1"/>
</dbReference>
<reference evidence="7 8" key="1">
    <citation type="journal article" date="2018" name="Int. J. Syst. Evol. Microbiol.">
        <title>Paraburkholderia azotifigens sp. nov., a nitrogen-fixing bacterium isolated from paddy soil.</title>
        <authorList>
            <person name="Choi G.M."/>
            <person name="Im W.T."/>
        </authorList>
    </citation>
    <scope>NUCLEOTIDE SEQUENCE [LARGE SCALE GENOMIC DNA]</scope>
    <source>
        <strain evidence="7 8">NF 2-5-3</strain>
    </source>
</reference>
<dbReference type="PANTHER" id="PTHR30121:SF12">
    <property type="entry name" value="TYPE IV SECRETION SYSTEM PROTEIN CAGE"/>
    <property type="match status" value="1"/>
</dbReference>
<dbReference type="PANTHER" id="PTHR30121">
    <property type="entry name" value="UNCHARACTERIZED PROTEIN YJGR-RELATED"/>
    <property type="match status" value="1"/>
</dbReference>
<dbReference type="Gene3D" id="3.40.50.300">
    <property type="entry name" value="P-loop containing nucleotide triphosphate hydrolases"/>
    <property type="match status" value="1"/>
</dbReference>
<evidence type="ECO:0000259" key="4">
    <source>
        <dbReference type="Pfam" id="PF03135"/>
    </source>
</evidence>
<comment type="caution">
    <text evidence="7">The sequence shown here is derived from an EMBL/GenBank/DDBJ whole genome shotgun (WGS) entry which is preliminary data.</text>
</comment>
<reference evidence="7" key="2">
    <citation type="submission" date="2019-08" db="EMBL/GenBank/DDBJ databases">
        <authorList>
            <person name="Im W.-T."/>
        </authorList>
    </citation>
    <scope>NUCLEOTIDE SEQUENCE</scope>
    <source>
        <strain evidence="7">NF 2-5-3</strain>
    </source>
</reference>
<dbReference type="Proteomes" id="UP000321776">
    <property type="component" value="Unassembled WGS sequence"/>
</dbReference>
<dbReference type="InterPro" id="IPR018145">
    <property type="entry name" value="CagE_TrbE_VirB_cntrl_dom"/>
</dbReference>
<keyword evidence="2" id="KW-0547">Nucleotide-binding</keyword>
<name>A0A5C6VL67_9BURK</name>
<dbReference type="AlphaFoldDB" id="A0A5C6VL67"/>
<evidence type="ECO:0000256" key="1">
    <source>
        <dbReference type="ARBA" id="ARBA00006512"/>
    </source>
</evidence>
<proteinExistence type="inferred from homology"/>
<evidence type="ECO:0000313" key="8">
    <source>
        <dbReference type="Proteomes" id="UP000321776"/>
    </source>
</evidence>
<evidence type="ECO:0000256" key="3">
    <source>
        <dbReference type="ARBA" id="ARBA00022840"/>
    </source>
</evidence>
<keyword evidence="3" id="KW-0067">ATP-binding</keyword>
<evidence type="ECO:0000256" key="2">
    <source>
        <dbReference type="ARBA" id="ARBA00022741"/>
    </source>
</evidence>
<comment type="similarity">
    <text evidence="1">Belongs to the TrbE/VirB4 family.</text>
</comment>
<dbReference type="InterPro" id="IPR043964">
    <property type="entry name" value="P-loop_TraG"/>
</dbReference>
<dbReference type="InterPro" id="IPR027417">
    <property type="entry name" value="P-loop_NTPase"/>
</dbReference>
<gene>
    <name evidence="6" type="ORF">FRZ40_16775</name>
    <name evidence="7" type="ORF">FRZ40_17185</name>
</gene>